<dbReference type="InterPro" id="IPR041522">
    <property type="entry name" value="CdaR_GGDEF"/>
</dbReference>
<dbReference type="Pfam" id="PF07905">
    <property type="entry name" value="PucR"/>
    <property type="match status" value="1"/>
</dbReference>
<dbReference type="Proteomes" id="UP001566476">
    <property type="component" value="Unassembled WGS sequence"/>
</dbReference>
<feature type="domain" description="CdaR GGDEF-like" evidence="4">
    <location>
        <begin position="275"/>
        <end position="388"/>
    </location>
</feature>
<protein>
    <submittedName>
        <fullName evidence="5">PucR family transcriptional regulator</fullName>
    </submittedName>
</protein>
<comment type="similarity">
    <text evidence="1">Belongs to the CdaR family.</text>
</comment>
<dbReference type="EMBL" id="JBGGTQ010000004">
    <property type="protein sequence ID" value="MEZ0492696.1"/>
    <property type="molecule type" value="Genomic_DNA"/>
</dbReference>
<dbReference type="Gene3D" id="1.10.10.2840">
    <property type="entry name" value="PucR C-terminal helix-turn-helix domain"/>
    <property type="match status" value="1"/>
</dbReference>
<dbReference type="PANTHER" id="PTHR33744:SF1">
    <property type="entry name" value="DNA-BINDING TRANSCRIPTIONAL ACTIVATOR ADER"/>
    <property type="match status" value="1"/>
</dbReference>
<name>A0ABV4I1Z3_9ACTN</name>
<feature type="domain" description="PucR C-terminal helix-turn-helix" evidence="3">
    <location>
        <begin position="437"/>
        <end position="494"/>
    </location>
</feature>
<accession>A0ABV4I1Z3</accession>
<proteinExistence type="inferred from homology"/>
<dbReference type="InterPro" id="IPR051448">
    <property type="entry name" value="CdaR-like_regulators"/>
</dbReference>
<dbReference type="InterPro" id="IPR025736">
    <property type="entry name" value="PucR_C-HTH_dom"/>
</dbReference>
<comment type="caution">
    <text evidence="5">The sequence shown here is derived from an EMBL/GenBank/DDBJ whole genome shotgun (WGS) entry which is preliminary data.</text>
</comment>
<gene>
    <name evidence="5" type="ORF">AB2L28_10665</name>
</gene>
<sequence>MLTVREALAHPVVVAAQPRVLAGTDGAAGLDAPVRWVHSSEIYEIGPLLAGGELLLTTGLGVATVDAGARRHYVRDLAQRGLAALALETGRSLPEVPAEMADEAARCGLVLVELREVVPFLRIAEALNTLVLGSATLALRFAEQVTAAIEAAQADERGLSGVLAAVGDLLDRPLVLVSASGALIAAAGSADDRQAWSVLDAGGPRVDVVVRNRRWGFVAAGSGPGTVDVATALRRLAPALGLEVLRSHRLPGRTGELAERLLADLTAAAAPAATDLLVRAGSAGFHPGAGDVVLAVAVDAPESRAGTSVLAAAARTTGPSLRGRVGPEVLALFALPDRGDAVGTLTEVLDRAWTRAGRPPLRICVGEPVRSPAGWRWTLDRARRALAVRSQAPAPVTTVRSHALELLLGQDRSQLEALAEATLGALRRWDSRHGSDLVGTVETHLRLGCSPGRTAAELRIGRQATYQRLRRAEELLGHRLDDPDAHAAVLVAAAALRLLTPPRATGDGRGPSSR</sequence>
<dbReference type="RefSeq" id="WP_370718710.1">
    <property type="nucleotide sequence ID" value="NZ_JBGGTQ010000004.1"/>
</dbReference>
<evidence type="ECO:0000313" key="5">
    <source>
        <dbReference type="EMBL" id="MEZ0492696.1"/>
    </source>
</evidence>
<feature type="domain" description="Purine catabolism PurC-like" evidence="2">
    <location>
        <begin position="7"/>
        <end position="129"/>
    </location>
</feature>
<dbReference type="Pfam" id="PF17853">
    <property type="entry name" value="GGDEF_2"/>
    <property type="match status" value="1"/>
</dbReference>
<evidence type="ECO:0000259" key="2">
    <source>
        <dbReference type="Pfam" id="PF07905"/>
    </source>
</evidence>
<organism evidence="5 6">
    <name type="scientific">Kineococcus mangrovi</name>
    <dbReference type="NCBI Taxonomy" id="1660183"/>
    <lineage>
        <taxon>Bacteria</taxon>
        <taxon>Bacillati</taxon>
        <taxon>Actinomycetota</taxon>
        <taxon>Actinomycetes</taxon>
        <taxon>Kineosporiales</taxon>
        <taxon>Kineosporiaceae</taxon>
        <taxon>Kineococcus</taxon>
    </lineage>
</organism>
<dbReference type="Pfam" id="PF13556">
    <property type="entry name" value="HTH_30"/>
    <property type="match status" value="1"/>
</dbReference>
<dbReference type="InterPro" id="IPR012914">
    <property type="entry name" value="PucR_dom"/>
</dbReference>
<reference evidence="5 6" key="1">
    <citation type="submission" date="2024-07" db="EMBL/GenBank/DDBJ databases">
        <authorList>
            <person name="Thanompreechachai J."/>
            <person name="Duangmal K."/>
        </authorList>
    </citation>
    <scope>NUCLEOTIDE SEQUENCE [LARGE SCALE GENOMIC DNA]</scope>
    <source>
        <strain evidence="5 6">TBRC 1896</strain>
    </source>
</reference>
<keyword evidence="6" id="KW-1185">Reference proteome</keyword>
<dbReference type="InterPro" id="IPR042070">
    <property type="entry name" value="PucR_C-HTH_sf"/>
</dbReference>
<evidence type="ECO:0000256" key="1">
    <source>
        <dbReference type="ARBA" id="ARBA00006754"/>
    </source>
</evidence>
<evidence type="ECO:0000259" key="4">
    <source>
        <dbReference type="Pfam" id="PF17853"/>
    </source>
</evidence>
<evidence type="ECO:0000259" key="3">
    <source>
        <dbReference type="Pfam" id="PF13556"/>
    </source>
</evidence>
<dbReference type="PANTHER" id="PTHR33744">
    <property type="entry name" value="CARBOHYDRATE DIACID REGULATOR"/>
    <property type="match status" value="1"/>
</dbReference>
<evidence type="ECO:0000313" key="6">
    <source>
        <dbReference type="Proteomes" id="UP001566476"/>
    </source>
</evidence>